<dbReference type="SUPFAM" id="SSF50494">
    <property type="entry name" value="Trypsin-like serine proteases"/>
    <property type="match status" value="2"/>
</dbReference>
<dbReference type="PROSITE" id="PS00135">
    <property type="entry name" value="TRYPSIN_SER"/>
    <property type="match status" value="2"/>
</dbReference>
<dbReference type="SMART" id="SM00020">
    <property type="entry name" value="Tryp_SPc"/>
    <property type="match status" value="2"/>
</dbReference>
<evidence type="ECO:0000256" key="9">
    <source>
        <dbReference type="SAM" id="SignalP"/>
    </source>
</evidence>
<protein>
    <submittedName>
        <fullName evidence="12">Transmembrane protease serine 9-like</fullName>
    </submittedName>
</protein>
<reference evidence="12" key="2">
    <citation type="submission" date="2025-08" db="UniProtKB">
        <authorList>
            <consortium name="RefSeq"/>
        </authorList>
    </citation>
    <scope>IDENTIFICATION</scope>
    <source>
        <strain evidence="12">14028-0561.14</strain>
        <tissue evidence="12">Whole fly</tissue>
    </source>
</reference>
<dbReference type="InterPro" id="IPR009003">
    <property type="entry name" value="Peptidase_S1_PA"/>
</dbReference>
<evidence type="ECO:0000256" key="5">
    <source>
        <dbReference type="ARBA" id="ARBA00022825"/>
    </source>
</evidence>
<proteinExistence type="inferred from homology"/>
<evidence type="ECO:0000256" key="6">
    <source>
        <dbReference type="ARBA" id="ARBA00023145"/>
    </source>
</evidence>
<dbReference type="InterPro" id="IPR018114">
    <property type="entry name" value="TRYPSIN_HIS"/>
</dbReference>
<dbReference type="OrthoDB" id="7839497at2759"/>
<keyword evidence="7" id="KW-1015">Disulfide bond</keyword>
<evidence type="ECO:0000256" key="3">
    <source>
        <dbReference type="ARBA" id="ARBA00022729"/>
    </source>
</evidence>
<evidence type="ECO:0000256" key="2">
    <source>
        <dbReference type="ARBA" id="ARBA00022670"/>
    </source>
</evidence>
<evidence type="ECO:0000256" key="4">
    <source>
        <dbReference type="ARBA" id="ARBA00022801"/>
    </source>
</evidence>
<organism evidence="11 12">
    <name type="scientific">Drosophila kikkawai</name>
    <name type="common">Fruit fly</name>
    <dbReference type="NCBI Taxonomy" id="30033"/>
    <lineage>
        <taxon>Eukaryota</taxon>
        <taxon>Metazoa</taxon>
        <taxon>Ecdysozoa</taxon>
        <taxon>Arthropoda</taxon>
        <taxon>Hexapoda</taxon>
        <taxon>Insecta</taxon>
        <taxon>Pterygota</taxon>
        <taxon>Neoptera</taxon>
        <taxon>Endopterygota</taxon>
        <taxon>Diptera</taxon>
        <taxon>Brachycera</taxon>
        <taxon>Muscomorpha</taxon>
        <taxon>Ephydroidea</taxon>
        <taxon>Drosophilidae</taxon>
        <taxon>Drosophila</taxon>
        <taxon>Sophophora</taxon>
    </lineage>
</organism>
<evidence type="ECO:0000259" key="10">
    <source>
        <dbReference type="PROSITE" id="PS50240"/>
    </source>
</evidence>
<dbReference type="Gene3D" id="2.40.10.10">
    <property type="entry name" value="Trypsin-like serine proteases"/>
    <property type="match status" value="4"/>
</dbReference>
<feature type="signal peptide" evidence="9">
    <location>
        <begin position="1"/>
        <end position="16"/>
    </location>
</feature>
<keyword evidence="2 8" id="KW-0645">Protease</keyword>
<keyword evidence="11" id="KW-1185">Reference proteome</keyword>
<comment type="similarity">
    <text evidence="1">Belongs to the peptidase S1 family.</text>
</comment>
<dbReference type="InterPro" id="IPR043504">
    <property type="entry name" value="Peptidase_S1_PA_chymotrypsin"/>
</dbReference>
<dbReference type="GeneID" id="108086244"/>
<keyword evidence="4 8" id="KW-0378">Hydrolase</keyword>
<name>A0A6P4JVA3_DROKI</name>
<dbReference type="InterPro" id="IPR033116">
    <property type="entry name" value="TRYPSIN_SER"/>
</dbReference>
<evidence type="ECO:0000256" key="7">
    <source>
        <dbReference type="ARBA" id="ARBA00023157"/>
    </source>
</evidence>
<dbReference type="CDD" id="cd00190">
    <property type="entry name" value="Tryp_SPc"/>
    <property type="match status" value="2"/>
</dbReference>
<dbReference type="PANTHER" id="PTHR24276">
    <property type="entry name" value="POLYSERASE-RELATED"/>
    <property type="match status" value="1"/>
</dbReference>
<keyword evidence="5 8" id="KW-0720">Serine protease</keyword>
<reference evidence="11" key="1">
    <citation type="submission" date="2025-05" db="UniProtKB">
        <authorList>
            <consortium name="RefSeq"/>
        </authorList>
    </citation>
    <scope>NUCLEOTIDE SEQUENCE [LARGE SCALE GENOMIC DNA]</scope>
    <source>
        <strain evidence="11">14028-0561.14</strain>
    </source>
</reference>
<feature type="chain" id="PRO_5047278311" evidence="9">
    <location>
        <begin position="17"/>
        <end position="537"/>
    </location>
</feature>
<dbReference type="InterPro" id="IPR050430">
    <property type="entry name" value="Peptidase_S1"/>
</dbReference>
<keyword evidence="3 9" id="KW-0732">Signal</keyword>
<dbReference type="Proteomes" id="UP001652661">
    <property type="component" value="Chromosome 2L"/>
</dbReference>
<dbReference type="InterPro" id="IPR001314">
    <property type="entry name" value="Peptidase_S1A"/>
</dbReference>
<feature type="domain" description="Peptidase S1" evidence="10">
    <location>
        <begin position="316"/>
        <end position="534"/>
    </location>
</feature>
<gene>
    <name evidence="12" type="primary">LOC108086244</name>
</gene>
<evidence type="ECO:0000256" key="1">
    <source>
        <dbReference type="ARBA" id="ARBA00007664"/>
    </source>
</evidence>
<accession>A0A6P4JVA3</accession>
<dbReference type="PROSITE" id="PS00134">
    <property type="entry name" value="TRYPSIN_HIS"/>
    <property type="match status" value="1"/>
</dbReference>
<dbReference type="InterPro" id="IPR001254">
    <property type="entry name" value="Trypsin_dom"/>
</dbReference>
<evidence type="ECO:0000256" key="8">
    <source>
        <dbReference type="RuleBase" id="RU363034"/>
    </source>
</evidence>
<evidence type="ECO:0000313" key="11">
    <source>
        <dbReference type="Proteomes" id="UP001652661"/>
    </source>
</evidence>
<dbReference type="PROSITE" id="PS50240">
    <property type="entry name" value="TRYPSIN_DOM"/>
    <property type="match status" value="2"/>
</dbReference>
<evidence type="ECO:0000313" key="12">
    <source>
        <dbReference type="RefSeq" id="XP_017038604.2"/>
    </source>
</evidence>
<dbReference type="Pfam" id="PF00089">
    <property type="entry name" value="Trypsin"/>
    <property type="match status" value="2"/>
</dbReference>
<dbReference type="RefSeq" id="XP_017038604.2">
    <property type="nucleotide sequence ID" value="XM_017183115.2"/>
</dbReference>
<dbReference type="PRINTS" id="PR00722">
    <property type="entry name" value="CHYMOTRYPSIN"/>
</dbReference>
<keyword evidence="6" id="KW-0865">Zymogen</keyword>
<sequence length="537" mass="57842">MKVFVVLALALAAVSAETVQQVHPKDLSGNTKLNGRIVNGYPAYEGKAPYTVGLGFSGNGGWWCGGSIIAHNWVLTAAHCTNNAAQVTIYYGASWRTNAQFTHTVGSGDFIQNGNWPNQNGNDIALIRTPHVDFWSLVNKVELPSYNDRYNMYDGWWAVACGWGLTTSGSKPDWMECVDLQIISNSQCSQTYGTQPDGILCVSTSGGKSTCSGDSGGPLVLHDGGRLVGVTSWVSGNGCTAGLPSGFTRVTNQLDWIRDNSGVAYYTAPWLAESSVDINMKVFLTILALAVASAAAFDEKVFVKDLPKPMKIEGRITNGYAAPEGKAPYTVGLGFSGGWWCGGSIIGNTWVLTAEHCIGDAGSVTVYFGATWRTNAQYTHTVGNGDFIKHSNADIALIRIPHVDFWHMVNKVELPSYNDRYNNYNEWWAVACGWGGTYDGSPLPDWLQCVDLQIVHNDECGWTYGSVGDNVICTRTVDGKSICGGDSGGPLVTHDGSKLVGVSNFVSSNGCQSGAPAGFQRVTYHLDWIRDHTGISY</sequence>
<dbReference type="PANTHER" id="PTHR24276:SF98">
    <property type="entry name" value="FI18310P1-RELATED"/>
    <property type="match status" value="1"/>
</dbReference>
<feature type="domain" description="Peptidase S1" evidence="10">
    <location>
        <begin position="37"/>
        <end position="262"/>
    </location>
</feature>